<dbReference type="InterPro" id="IPR004189">
    <property type="entry name" value="Phage_Mu_transposase"/>
</dbReference>
<evidence type="ECO:0000259" key="2">
    <source>
        <dbReference type="PROSITE" id="PS51702"/>
    </source>
</evidence>
<dbReference type="InterPro" id="IPR015126">
    <property type="entry name" value="Mu_I-gamma"/>
</dbReference>
<dbReference type="InterPro" id="IPR003314">
    <property type="entry name" value="Mu-type_HTH"/>
</dbReference>
<dbReference type="GO" id="GO:0015074">
    <property type="term" value="P:DNA integration"/>
    <property type="evidence" value="ECO:0007669"/>
    <property type="project" value="InterPro"/>
</dbReference>
<dbReference type="InterPro" id="IPR036388">
    <property type="entry name" value="WH-like_DNA-bd_sf"/>
</dbReference>
<evidence type="ECO:0000313" key="3">
    <source>
        <dbReference type="EMBL" id="PZO89079.1"/>
    </source>
</evidence>
<protein>
    <recommendedName>
        <fullName evidence="2">HTH Mu-type domain-containing protein</fullName>
    </recommendedName>
</protein>
<sequence length="367" mass="40407">MIVTGVKTWFTAAELAALALPGLSKAKRKVNERAAAERWALRLDDKGAPLARPRAGARGGAVEYHLSLLPPAARVELAKRGMTIEAADHEPAPAIEAQSIWTWFEAQSDKTKDEARRRVDIVAAVESHERLGLTRSAAVATVAATKGVGSSTLWSWLALIEGSDPNDRLPLLAPRRAGGGAEADIDASAWELLKSDYLRPEKPTWASCYWRMVKDYAEPNGLTVPHARTLFRKLEREVDHRLIVARREGAEALRRTLPAQQRTVAHLHALELVNIDGHKFDVFARFPDGRIGRPLMVAIQDIHSRKILAWRIGETESAVQTRLPVLRRGRLARGDRAGRPRAARAGGGIGGPHGDRDAQRHHQISGW</sequence>
<dbReference type="Pfam" id="PF02914">
    <property type="entry name" value="DDE_2"/>
    <property type="match status" value="1"/>
</dbReference>
<dbReference type="InterPro" id="IPR036397">
    <property type="entry name" value="RNaseH_sf"/>
</dbReference>
<dbReference type="GO" id="GO:0004803">
    <property type="term" value="F:transposase activity"/>
    <property type="evidence" value="ECO:0007669"/>
    <property type="project" value="InterPro"/>
</dbReference>
<dbReference type="PROSITE" id="PS51702">
    <property type="entry name" value="HTH_MU"/>
    <property type="match status" value="1"/>
</dbReference>
<dbReference type="GO" id="GO:0006313">
    <property type="term" value="P:DNA transposition"/>
    <property type="evidence" value="ECO:0007669"/>
    <property type="project" value="InterPro"/>
</dbReference>
<dbReference type="InterPro" id="IPR009061">
    <property type="entry name" value="DNA-bd_dom_put_sf"/>
</dbReference>
<dbReference type="GO" id="GO:0003677">
    <property type="term" value="F:DNA binding"/>
    <property type="evidence" value="ECO:0007669"/>
    <property type="project" value="InterPro"/>
</dbReference>
<evidence type="ECO:0000313" key="4">
    <source>
        <dbReference type="Proteomes" id="UP000249066"/>
    </source>
</evidence>
<dbReference type="SUPFAM" id="SSF46689">
    <property type="entry name" value="Homeodomain-like"/>
    <property type="match status" value="2"/>
</dbReference>
<accession>A0A2W5A9B0</accession>
<dbReference type="AlphaFoldDB" id="A0A2W5A9B0"/>
<name>A0A2W5A9B0_9SPHN</name>
<dbReference type="Gene3D" id="1.10.10.10">
    <property type="entry name" value="Winged helix-like DNA-binding domain superfamily/Winged helix DNA-binding domain"/>
    <property type="match status" value="1"/>
</dbReference>
<feature type="region of interest" description="Disordered" evidence="1">
    <location>
        <begin position="333"/>
        <end position="367"/>
    </location>
</feature>
<dbReference type="EMBL" id="QFNN01000073">
    <property type="protein sequence ID" value="PZO89079.1"/>
    <property type="molecule type" value="Genomic_DNA"/>
</dbReference>
<dbReference type="InterPro" id="IPR009057">
    <property type="entry name" value="Homeodomain-like_sf"/>
</dbReference>
<dbReference type="Pfam" id="PF09039">
    <property type="entry name" value="HTH_Tnp_Mu_2"/>
    <property type="match status" value="1"/>
</dbReference>
<evidence type="ECO:0000256" key="1">
    <source>
        <dbReference type="SAM" id="MobiDB-lite"/>
    </source>
</evidence>
<reference evidence="3 4" key="1">
    <citation type="submission" date="2017-08" db="EMBL/GenBank/DDBJ databases">
        <title>Infants hospitalized years apart are colonized by the same room-sourced microbial strains.</title>
        <authorList>
            <person name="Brooks B."/>
            <person name="Olm M.R."/>
            <person name="Firek B.A."/>
            <person name="Baker R."/>
            <person name="Thomas B.C."/>
            <person name="Morowitz M.J."/>
            <person name="Banfield J.F."/>
        </authorList>
    </citation>
    <scope>NUCLEOTIDE SEQUENCE [LARGE SCALE GENOMIC DNA]</scope>
    <source>
        <strain evidence="3">S2_018_000_R2_101</strain>
    </source>
</reference>
<dbReference type="SUPFAM" id="SSF46955">
    <property type="entry name" value="Putative DNA-binding domain"/>
    <property type="match status" value="1"/>
</dbReference>
<dbReference type="Proteomes" id="UP000249066">
    <property type="component" value="Unassembled WGS sequence"/>
</dbReference>
<comment type="caution">
    <text evidence="3">The sequence shown here is derived from an EMBL/GenBank/DDBJ whole genome shotgun (WGS) entry which is preliminary data.</text>
</comment>
<gene>
    <name evidence="3" type="ORF">DI623_11410</name>
</gene>
<organism evidence="3 4">
    <name type="scientific">Sphingomonas sanxanigenens</name>
    <dbReference type="NCBI Taxonomy" id="397260"/>
    <lineage>
        <taxon>Bacteria</taxon>
        <taxon>Pseudomonadati</taxon>
        <taxon>Pseudomonadota</taxon>
        <taxon>Alphaproteobacteria</taxon>
        <taxon>Sphingomonadales</taxon>
        <taxon>Sphingomonadaceae</taxon>
        <taxon>Sphingomonas</taxon>
    </lineage>
</organism>
<dbReference type="Gene3D" id="3.30.420.10">
    <property type="entry name" value="Ribonuclease H-like superfamily/Ribonuclease H"/>
    <property type="match status" value="1"/>
</dbReference>
<feature type="domain" description="HTH Mu-type" evidence="2">
    <location>
        <begin position="8"/>
        <end position="85"/>
    </location>
</feature>
<dbReference type="SUPFAM" id="SSF53098">
    <property type="entry name" value="Ribonuclease H-like"/>
    <property type="match status" value="1"/>
</dbReference>
<dbReference type="Gene3D" id="1.10.10.60">
    <property type="entry name" value="Homeodomain-like"/>
    <property type="match status" value="2"/>
</dbReference>
<dbReference type="InterPro" id="IPR012337">
    <property type="entry name" value="RNaseH-like_sf"/>
</dbReference>
<proteinExistence type="predicted"/>
<dbReference type="Pfam" id="PF02316">
    <property type="entry name" value="HTH_Tnp_Mu_1"/>
    <property type="match status" value="1"/>
</dbReference>